<dbReference type="AlphaFoldDB" id="A0A2Z4MBP3"/>
<gene>
    <name evidence="2" type="ORF">AB432_001835</name>
</gene>
<organism evidence="2 3">
    <name type="scientific">Brevibacillus brevis</name>
    <name type="common">Bacillus brevis</name>
    <dbReference type="NCBI Taxonomy" id="1393"/>
    <lineage>
        <taxon>Bacteria</taxon>
        <taxon>Bacillati</taxon>
        <taxon>Bacillota</taxon>
        <taxon>Bacilli</taxon>
        <taxon>Bacillales</taxon>
        <taxon>Paenibacillaceae</taxon>
        <taxon>Brevibacillus</taxon>
    </lineage>
</organism>
<reference evidence="2 3" key="1">
    <citation type="journal article" date="2015" name="Genome Announc.">
        <title>Draft Genome Sequence of Brevibacillus brevis DZQ7, a Plant Growth-Promoting Rhizobacterium with Broad-Spectrum Antimicrobial Activity.</title>
        <authorList>
            <person name="Hou Q."/>
            <person name="Wang C."/>
            <person name="Hou X."/>
            <person name="Xia Z."/>
            <person name="Ye J."/>
            <person name="Liu K."/>
            <person name="Liu H."/>
            <person name="Wang J."/>
            <person name="Guo H."/>
            <person name="Yu X."/>
            <person name="Yang Y."/>
            <person name="Du B."/>
            <person name="Ding Y."/>
        </authorList>
    </citation>
    <scope>NUCLEOTIDE SEQUENCE [LARGE SCALE GENOMIC DNA]</scope>
    <source>
        <strain evidence="2 3">DZQ7</strain>
    </source>
</reference>
<sequence>MLSVTPRYAVSSSVQYRSAGNHPQTKALGHDSNKKQDHVTISQQGLQLSNGNNALNKNKMLQSLMEQKQAMLERRNNYYADAVEKLTDPKVMKERLDEMDKQIEEIDTQMKQILLEEQRKARGTDEESKEQKTSDSAPQQDDSPHSSPTLHAVLTATHDLKNVHSVKRAQITLELEAKAWEPASKDGDFTRSEELKRKAEGLNGKLLKMTAEIDKKLENSQEANQVERSSNDKQLDEQKKNPYLQQRMENQHVSGSTIDWIA</sequence>
<feature type="compositionally biased region" description="Basic and acidic residues" evidence="1">
    <location>
        <begin position="118"/>
        <end position="133"/>
    </location>
</feature>
<feature type="compositionally biased region" description="Polar residues" evidence="1">
    <location>
        <begin position="134"/>
        <end position="149"/>
    </location>
</feature>
<proteinExistence type="predicted"/>
<evidence type="ECO:0000256" key="1">
    <source>
        <dbReference type="SAM" id="MobiDB-lite"/>
    </source>
</evidence>
<dbReference type="RefSeq" id="WP_048036040.1">
    <property type="nucleotide sequence ID" value="NZ_CP030117.1"/>
</dbReference>
<feature type="region of interest" description="Disordered" evidence="1">
    <location>
        <begin position="216"/>
        <end position="262"/>
    </location>
</feature>
<dbReference type="EMBL" id="CP030117">
    <property type="protein sequence ID" value="AWX53880.1"/>
    <property type="molecule type" value="Genomic_DNA"/>
</dbReference>
<accession>A0A2Z4MBP3</accession>
<feature type="region of interest" description="Disordered" evidence="1">
    <location>
        <begin position="16"/>
        <end position="36"/>
    </location>
</feature>
<feature type="compositionally biased region" description="Basic and acidic residues" evidence="1">
    <location>
        <begin position="229"/>
        <end position="240"/>
    </location>
</feature>
<evidence type="ECO:0000313" key="2">
    <source>
        <dbReference type="EMBL" id="AWX53880.1"/>
    </source>
</evidence>
<feature type="compositionally biased region" description="Polar residues" evidence="1">
    <location>
        <begin position="243"/>
        <end position="262"/>
    </location>
</feature>
<dbReference type="Proteomes" id="UP000036061">
    <property type="component" value="Chromosome"/>
</dbReference>
<feature type="region of interest" description="Disordered" evidence="1">
    <location>
        <begin position="118"/>
        <end position="149"/>
    </location>
</feature>
<protein>
    <submittedName>
        <fullName evidence="2">Uncharacterized protein</fullName>
    </submittedName>
</protein>
<name>A0A2Z4MBP3_BREBE</name>
<evidence type="ECO:0000313" key="3">
    <source>
        <dbReference type="Proteomes" id="UP000036061"/>
    </source>
</evidence>